<keyword evidence="8" id="KW-1185">Reference proteome</keyword>
<evidence type="ECO:0000256" key="2">
    <source>
        <dbReference type="ARBA" id="ARBA00022475"/>
    </source>
</evidence>
<keyword evidence="5 6" id="KW-0472">Membrane</keyword>
<comment type="caution">
    <text evidence="7">The sequence shown here is derived from an EMBL/GenBank/DDBJ whole genome shotgun (WGS) entry which is preliminary data.</text>
</comment>
<dbReference type="InterPro" id="IPR001851">
    <property type="entry name" value="ABC_transp_permease"/>
</dbReference>
<sequence>MAAKDGAGIASGGTGWSIPVPPMRFAAIWLALLALLALSAAIVPRSLLPGSILPIIPFAAFLAIATMGETLVLMSRGIDLSIPAVITLSSTVLLGVSGGQDAALLPALLLALGFALAVGLVNGILVALFRLNALIVTLAVGAITAGATLWYRQGIAQEARVPPLLAEWGGSRLLGLNVSVWMAAALIVIATIVLRKTALGRRFGAMGANPRAAWIAGLNVPALQVSAYAAAALLYGIAGLLLSAFIRNPTLDVGNAYLLAPIAAAVLAGTAISGGIGSMVAVAGAALFLTHLGQMLKMLGLSTAVQYVIHGLAIALGMALAEFRLPYRWNRKR</sequence>
<feature type="transmembrane region" description="Helical" evidence="6">
    <location>
        <begin position="25"/>
        <end position="43"/>
    </location>
</feature>
<gene>
    <name evidence="7" type="ORF">ACFOGJ_25525</name>
</gene>
<reference evidence="8" key="1">
    <citation type="journal article" date="2019" name="Int. J. Syst. Evol. Microbiol.">
        <title>The Global Catalogue of Microorganisms (GCM) 10K type strain sequencing project: providing services to taxonomists for standard genome sequencing and annotation.</title>
        <authorList>
            <consortium name="The Broad Institute Genomics Platform"/>
            <consortium name="The Broad Institute Genome Sequencing Center for Infectious Disease"/>
            <person name="Wu L."/>
            <person name="Ma J."/>
        </authorList>
    </citation>
    <scope>NUCLEOTIDE SEQUENCE [LARGE SCALE GENOMIC DNA]</scope>
    <source>
        <strain evidence="8">KCTC 42964</strain>
    </source>
</reference>
<evidence type="ECO:0000256" key="1">
    <source>
        <dbReference type="ARBA" id="ARBA00004651"/>
    </source>
</evidence>
<evidence type="ECO:0000256" key="5">
    <source>
        <dbReference type="ARBA" id="ARBA00023136"/>
    </source>
</evidence>
<proteinExistence type="predicted"/>
<feature type="transmembrane region" description="Helical" evidence="6">
    <location>
        <begin position="307"/>
        <end position="327"/>
    </location>
</feature>
<keyword evidence="4 6" id="KW-1133">Transmembrane helix</keyword>
<name>A0ABV7L885_9PROT</name>
<accession>A0ABV7L885</accession>
<dbReference type="EMBL" id="JBHRTR010000048">
    <property type="protein sequence ID" value="MFC3230634.1"/>
    <property type="molecule type" value="Genomic_DNA"/>
</dbReference>
<feature type="transmembrane region" description="Helical" evidence="6">
    <location>
        <begin position="131"/>
        <end position="152"/>
    </location>
</feature>
<feature type="transmembrane region" description="Helical" evidence="6">
    <location>
        <begin position="173"/>
        <end position="194"/>
    </location>
</feature>
<feature type="transmembrane region" description="Helical" evidence="6">
    <location>
        <begin position="55"/>
        <end position="74"/>
    </location>
</feature>
<organism evidence="7 8">
    <name type="scientific">Marinibaculum pumilum</name>
    <dbReference type="NCBI Taxonomy" id="1766165"/>
    <lineage>
        <taxon>Bacteria</taxon>
        <taxon>Pseudomonadati</taxon>
        <taxon>Pseudomonadota</taxon>
        <taxon>Alphaproteobacteria</taxon>
        <taxon>Rhodospirillales</taxon>
        <taxon>Rhodospirillaceae</taxon>
        <taxon>Marinibaculum</taxon>
    </lineage>
</organism>
<feature type="transmembrane region" description="Helical" evidence="6">
    <location>
        <begin position="227"/>
        <end position="246"/>
    </location>
</feature>
<dbReference type="RefSeq" id="WP_379905983.1">
    <property type="nucleotide sequence ID" value="NZ_JBHRTR010000048.1"/>
</dbReference>
<evidence type="ECO:0000313" key="7">
    <source>
        <dbReference type="EMBL" id="MFC3230634.1"/>
    </source>
</evidence>
<evidence type="ECO:0000256" key="6">
    <source>
        <dbReference type="SAM" id="Phobius"/>
    </source>
</evidence>
<dbReference type="CDD" id="cd06579">
    <property type="entry name" value="TM_PBP1_transp_AraH_like"/>
    <property type="match status" value="1"/>
</dbReference>
<feature type="transmembrane region" description="Helical" evidence="6">
    <location>
        <begin position="258"/>
        <end position="287"/>
    </location>
</feature>
<evidence type="ECO:0000313" key="8">
    <source>
        <dbReference type="Proteomes" id="UP001595528"/>
    </source>
</evidence>
<evidence type="ECO:0000256" key="4">
    <source>
        <dbReference type="ARBA" id="ARBA00022989"/>
    </source>
</evidence>
<keyword evidence="2" id="KW-1003">Cell membrane</keyword>
<dbReference type="Pfam" id="PF02653">
    <property type="entry name" value="BPD_transp_2"/>
    <property type="match status" value="1"/>
</dbReference>
<feature type="transmembrane region" description="Helical" evidence="6">
    <location>
        <begin position="80"/>
        <end position="96"/>
    </location>
</feature>
<keyword evidence="3 6" id="KW-0812">Transmembrane</keyword>
<protein>
    <submittedName>
        <fullName evidence="7">ABC transporter permease</fullName>
    </submittedName>
</protein>
<dbReference type="PANTHER" id="PTHR32196">
    <property type="entry name" value="ABC TRANSPORTER PERMEASE PROTEIN YPHD-RELATED-RELATED"/>
    <property type="match status" value="1"/>
</dbReference>
<evidence type="ECO:0000256" key="3">
    <source>
        <dbReference type="ARBA" id="ARBA00022692"/>
    </source>
</evidence>
<feature type="transmembrane region" description="Helical" evidence="6">
    <location>
        <begin position="103"/>
        <end position="125"/>
    </location>
</feature>
<dbReference type="Proteomes" id="UP001595528">
    <property type="component" value="Unassembled WGS sequence"/>
</dbReference>
<comment type="subcellular location">
    <subcellularLocation>
        <location evidence="1">Cell membrane</location>
        <topology evidence="1">Multi-pass membrane protein</topology>
    </subcellularLocation>
</comment>